<evidence type="ECO:0000313" key="2">
    <source>
        <dbReference type="Proteomes" id="UP001332243"/>
    </source>
</evidence>
<keyword evidence="2" id="KW-1185">Reference proteome</keyword>
<reference evidence="1 2" key="1">
    <citation type="submission" date="2024-01" db="EMBL/GenBank/DDBJ databases">
        <title>Genome insights into Plantactinospora sonchi sp. nov.</title>
        <authorList>
            <person name="Wang L."/>
        </authorList>
    </citation>
    <scope>NUCLEOTIDE SEQUENCE [LARGE SCALE GENOMIC DNA]</scope>
    <source>
        <strain evidence="1 2">NEAU-QY2</strain>
    </source>
</reference>
<comment type="caution">
    <text evidence="1">The sequence shown here is derived from an EMBL/GenBank/DDBJ whole genome shotgun (WGS) entry which is preliminary data.</text>
</comment>
<gene>
    <name evidence="1" type="ORF">V1633_23860</name>
</gene>
<proteinExistence type="predicted"/>
<sequence>MVTVLGAALVGRAGIDYIKKRLSKRKRMTIKSDVVEFAHTLIRGDFEANDRYEAKLDAEGWDGWPSFLSALFFLAVERRFQGRYDEAEVIRFVADLRAETVDKSAPIDAASVESLIKSCVRTVRTADHGPGDYGQLRTIVSYRILANENLTDDELHNCSLDSPSR</sequence>
<name>A0ABU7RYB4_9ACTN</name>
<dbReference type="RefSeq" id="WP_331216609.1">
    <property type="nucleotide sequence ID" value="NZ_JAZGQK010000021.1"/>
</dbReference>
<dbReference type="Proteomes" id="UP001332243">
    <property type="component" value="Unassembled WGS sequence"/>
</dbReference>
<protein>
    <recommendedName>
        <fullName evidence="3">DUF4129 domain-containing protein</fullName>
    </recommendedName>
</protein>
<accession>A0ABU7RYB4</accession>
<evidence type="ECO:0008006" key="3">
    <source>
        <dbReference type="Google" id="ProtNLM"/>
    </source>
</evidence>
<organism evidence="1 2">
    <name type="scientific">Plantactinospora sonchi</name>
    <dbReference type="NCBI Taxonomy" id="1544735"/>
    <lineage>
        <taxon>Bacteria</taxon>
        <taxon>Bacillati</taxon>
        <taxon>Actinomycetota</taxon>
        <taxon>Actinomycetes</taxon>
        <taxon>Micromonosporales</taxon>
        <taxon>Micromonosporaceae</taxon>
        <taxon>Plantactinospora</taxon>
    </lineage>
</organism>
<dbReference type="EMBL" id="JAZGQK010000021">
    <property type="protein sequence ID" value="MEE6261525.1"/>
    <property type="molecule type" value="Genomic_DNA"/>
</dbReference>
<evidence type="ECO:0000313" key="1">
    <source>
        <dbReference type="EMBL" id="MEE6261525.1"/>
    </source>
</evidence>